<protein>
    <submittedName>
        <fullName evidence="1">Uncharacterized protein</fullName>
    </submittedName>
</protein>
<dbReference type="AlphaFoldDB" id="A0A0E9RCG5"/>
<accession>A0A0E9RCG5</accession>
<reference evidence="1" key="2">
    <citation type="journal article" date="2015" name="Fish Shellfish Immunol.">
        <title>Early steps in the European eel (Anguilla anguilla)-Vibrio vulnificus interaction in the gills: Role of the RtxA13 toxin.</title>
        <authorList>
            <person name="Callol A."/>
            <person name="Pajuelo D."/>
            <person name="Ebbesson L."/>
            <person name="Teles M."/>
            <person name="MacKenzie S."/>
            <person name="Amaro C."/>
        </authorList>
    </citation>
    <scope>NUCLEOTIDE SEQUENCE</scope>
</reference>
<evidence type="ECO:0000313" key="1">
    <source>
        <dbReference type="EMBL" id="JAH26764.1"/>
    </source>
</evidence>
<organism evidence="1">
    <name type="scientific">Anguilla anguilla</name>
    <name type="common">European freshwater eel</name>
    <name type="synonym">Muraena anguilla</name>
    <dbReference type="NCBI Taxonomy" id="7936"/>
    <lineage>
        <taxon>Eukaryota</taxon>
        <taxon>Metazoa</taxon>
        <taxon>Chordata</taxon>
        <taxon>Craniata</taxon>
        <taxon>Vertebrata</taxon>
        <taxon>Euteleostomi</taxon>
        <taxon>Actinopterygii</taxon>
        <taxon>Neopterygii</taxon>
        <taxon>Teleostei</taxon>
        <taxon>Anguilliformes</taxon>
        <taxon>Anguillidae</taxon>
        <taxon>Anguilla</taxon>
    </lineage>
</organism>
<dbReference type="EMBL" id="GBXM01081813">
    <property type="protein sequence ID" value="JAH26764.1"/>
    <property type="molecule type" value="Transcribed_RNA"/>
</dbReference>
<sequence>MLNPPDLVLQQFDALNLFQIVSSPTSTNFKVP</sequence>
<name>A0A0E9RCG5_ANGAN</name>
<proteinExistence type="predicted"/>
<reference evidence="1" key="1">
    <citation type="submission" date="2014-11" db="EMBL/GenBank/DDBJ databases">
        <authorList>
            <person name="Amaro Gonzalez C."/>
        </authorList>
    </citation>
    <scope>NUCLEOTIDE SEQUENCE</scope>
</reference>